<dbReference type="InterPro" id="IPR037257">
    <property type="entry name" value="T2SS_E_N_sf"/>
</dbReference>
<dbReference type="SUPFAM" id="SSF160246">
    <property type="entry name" value="EspE N-terminal domain-like"/>
    <property type="match status" value="1"/>
</dbReference>
<dbReference type="Proteomes" id="UP000746535">
    <property type="component" value="Unassembled WGS sequence"/>
</dbReference>
<keyword evidence="2" id="KW-0547">Nucleotide-binding</keyword>
<keyword evidence="3" id="KW-0067">ATP-binding</keyword>
<evidence type="ECO:0000313" key="5">
    <source>
        <dbReference type="EMBL" id="NJP00795.1"/>
    </source>
</evidence>
<protein>
    <submittedName>
        <fullName evidence="5">Type II/IV secretion system protein</fullName>
    </submittedName>
</protein>
<dbReference type="Gene3D" id="3.30.300.160">
    <property type="entry name" value="Type II secretion system, protein E, N-terminal domain"/>
    <property type="match status" value="1"/>
</dbReference>
<dbReference type="Pfam" id="PF00437">
    <property type="entry name" value="T2SSE"/>
    <property type="match status" value="1"/>
</dbReference>
<dbReference type="InterPro" id="IPR027417">
    <property type="entry name" value="P-loop_NTPase"/>
</dbReference>
<evidence type="ECO:0000313" key="6">
    <source>
        <dbReference type="Proteomes" id="UP000746535"/>
    </source>
</evidence>
<evidence type="ECO:0000256" key="2">
    <source>
        <dbReference type="ARBA" id="ARBA00022741"/>
    </source>
</evidence>
<dbReference type="CDD" id="cd01129">
    <property type="entry name" value="PulE-GspE-like"/>
    <property type="match status" value="1"/>
</dbReference>
<dbReference type="Pfam" id="PF05157">
    <property type="entry name" value="MshEN"/>
    <property type="match status" value="1"/>
</dbReference>
<accession>A0ABX0YBQ5</accession>
<dbReference type="SMART" id="SM00382">
    <property type="entry name" value="AAA"/>
    <property type="match status" value="1"/>
</dbReference>
<evidence type="ECO:0000259" key="4">
    <source>
        <dbReference type="PROSITE" id="PS00662"/>
    </source>
</evidence>
<dbReference type="Gene3D" id="3.40.50.300">
    <property type="entry name" value="P-loop containing nucleotide triphosphate hydrolases"/>
    <property type="match status" value="1"/>
</dbReference>
<feature type="domain" description="Bacterial type II secretion system protein E" evidence="4">
    <location>
        <begin position="404"/>
        <end position="418"/>
    </location>
</feature>
<dbReference type="EMBL" id="JAAVJI010000003">
    <property type="protein sequence ID" value="NJP00795.1"/>
    <property type="molecule type" value="Genomic_DNA"/>
</dbReference>
<dbReference type="Gene3D" id="3.30.450.90">
    <property type="match status" value="1"/>
</dbReference>
<dbReference type="SUPFAM" id="SSF52540">
    <property type="entry name" value="P-loop containing nucleoside triphosphate hydrolases"/>
    <property type="match status" value="1"/>
</dbReference>
<evidence type="ECO:0000256" key="1">
    <source>
        <dbReference type="ARBA" id="ARBA00006611"/>
    </source>
</evidence>
<gene>
    <name evidence="5" type="ORF">HBH25_07960</name>
</gene>
<reference evidence="5 6" key="1">
    <citation type="submission" date="2020-03" db="EMBL/GenBank/DDBJ databases">
        <authorList>
            <person name="Wang L."/>
            <person name="He N."/>
            <person name="Li Y."/>
            <person name="Fang Y."/>
            <person name="Zhang F."/>
        </authorList>
    </citation>
    <scope>NUCLEOTIDE SEQUENCE [LARGE SCALE GENOMIC DNA]</scope>
    <source>
        <strain evidence="6">hsmgli-8</strain>
    </source>
</reference>
<dbReference type="InterPro" id="IPR003593">
    <property type="entry name" value="AAA+_ATPase"/>
</dbReference>
<dbReference type="RefSeq" id="WP_168083255.1">
    <property type="nucleotide sequence ID" value="NZ_JAAVJI010000003.1"/>
</dbReference>
<organism evidence="5 6">
    <name type="scientific">Pseudomonas quercus</name>
    <dbReference type="NCBI Taxonomy" id="2722792"/>
    <lineage>
        <taxon>Bacteria</taxon>
        <taxon>Pseudomonadati</taxon>
        <taxon>Pseudomonadota</taxon>
        <taxon>Gammaproteobacteria</taxon>
        <taxon>Pseudomonadales</taxon>
        <taxon>Pseudomonadaceae</taxon>
        <taxon>Pseudomonas</taxon>
    </lineage>
</organism>
<keyword evidence="6" id="KW-1185">Reference proteome</keyword>
<name>A0ABX0YBQ5_9PSED</name>
<dbReference type="PANTHER" id="PTHR30258">
    <property type="entry name" value="TYPE II SECRETION SYSTEM PROTEIN GSPE-RELATED"/>
    <property type="match status" value="1"/>
</dbReference>
<comment type="caution">
    <text evidence="5">The sequence shown here is derived from an EMBL/GenBank/DDBJ whole genome shotgun (WGS) entry which is preliminary data.</text>
</comment>
<comment type="similarity">
    <text evidence="1">Belongs to the GSP E family.</text>
</comment>
<evidence type="ECO:0000256" key="3">
    <source>
        <dbReference type="ARBA" id="ARBA00022840"/>
    </source>
</evidence>
<dbReference type="PANTHER" id="PTHR30258:SF13">
    <property type="entry name" value="SECRETION PATHWAY ATPASE-RELATED"/>
    <property type="match status" value="1"/>
</dbReference>
<dbReference type="InterPro" id="IPR007831">
    <property type="entry name" value="T2SS_GspE_N"/>
</dbReference>
<sequence>MVFASYTEDTPLDLAELLQALVRQKRLAPAAADLALKSRNDSPGTHPLEFIAALALDDLMAPGQPLHLEALCAWLAGHVGQRYVRLDPLKLDRRLVTTSMPAAFARHHQILAVAADEHSLTVASAQPGIRGWEADLAQACGKTIQRAIANPAVLRHLIDDSFQLAQSVSGAKSQGPVAYGDAFEQLLPLQGVQESAASYEAPVVQIVEWLFKYAFEQGASDIHIEPRREHGDIRLRIDGVLRDAHQFPAPVTLAVISRLKSLGRMNVAEKRKPQDGRVKTQAHDGTVVELRMATLPTAFGEKMVLRIFDPGVLKQGLSALGLSRTDLQRWQALLGRPHGIILVTGPTGSGKTTTLYASLHQLATRAVNLCTIEDPIEMVEPAFNQMQVRPAIELGFAEGIRALMRQDPDIIMIGEIRDQETAHMAVQAALTGHLVLSTLHTNDAPGALTRLLELGIPSYLVRATLLGVMAQRLLRLLCPHCKRPQPLTAVGWRSLMTPEEGLSRTTAYEPKGCDLCGGSGYKGRAGVYELMVMDEPLAQCVVPAPDLTHVRQVACKRGMKPLRMAAARLVAAGQTSLAEALRVVPGLT</sequence>
<dbReference type="PROSITE" id="PS00662">
    <property type="entry name" value="T2SP_E"/>
    <property type="match status" value="1"/>
</dbReference>
<dbReference type="InterPro" id="IPR001482">
    <property type="entry name" value="T2SS/T4SS_dom"/>
</dbReference>
<proteinExistence type="inferred from homology"/>